<dbReference type="GeneID" id="67011702"/>
<feature type="compositionally biased region" description="Pro residues" evidence="1">
    <location>
        <begin position="116"/>
        <end position="135"/>
    </location>
</feature>
<feature type="region of interest" description="Disordered" evidence="1">
    <location>
        <begin position="1"/>
        <end position="227"/>
    </location>
</feature>
<gene>
    <name evidence="2" type="ORF">ALTATR162_LOCUS11430</name>
</gene>
<feature type="compositionally biased region" description="Polar residues" evidence="1">
    <location>
        <begin position="49"/>
        <end position="68"/>
    </location>
</feature>
<dbReference type="RefSeq" id="XP_043175007.1">
    <property type="nucleotide sequence ID" value="XM_043319072.1"/>
</dbReference>
<organism evidence="2 3">
    <name type="scientific">Alternaria atra</name>
    <dbReference type="NCBI Taxonomy" id="119953"/>
    <lineage>
        <taxon>Eukaryota</taxon>
        <taxon>Fungi</taxon>
        <taxon>Dikarya</taxon>
        <taxon>Ascomycota</taxon>
        <taxon>Pezizomycotina</taxon>
        <taxon>Dothideomycetes</taxon>
        <taxon>Pleosporomycetidae</taxon>
        <taxon>Pleosporales</taxon>
        <taxon>Pleosporineae</taxon>
        <taxon>Pleosporaceae</taxon>
        <taxon>Alternaria</taxon>
        <taxon>Alternaria sect. Ulocladioides</taxon>
    </lineage>
</organism>
<feature type="compositionally biased region" description="Basic and acidic residues" evidence="1">
    <location>
        <begin position="162"/>
        <end position="205"/>
    </location>
</feature>
<reference evidence="2" key="1">
    <citation type="submission" date="2021-05" db="EMBL/GenBank/DDBJ databases">
        <authorList>
            <person name="Stam R."/>
        </authorList>
    </citation>
    <scope>NUCLEOTIDE SEQUENCE</scope>
    <source>
        <strain evidence="2">CS162</strain>
    </source>
</reference>
<protein>
    <submittedName>
        <fullName evidence="2">Uncharacterized protein</fullName>
    </submittedName>
</protein>
<proteinExistence type="predicted"/>
<feature type="compositionally biased region" description="Pro residues" evidence="1">
    <location>
        <begin position="12"/>
        <end position="46"/>
    </location>
</feature>
<feature type="compositionally biased region" description="Basic residues" evidence="1">
    <location>
        <begin position="148"/>
        <end position="157"/>
    </location>
</feature>
<sequence length="227" mass="25511">MSSYDSTRLGYPPHPQYPQQQPPYPTTPGAAPPPQQPTNYFPPIPEQQPIYSSSPTSPYGNGAMTSMPQPHMPSHRRTSSSSSYNSQRPTHIQPGSPAIPIRQPDPQSYQYQYQHPGPPAPTSYPPPVTYAPQAPPIYARSSSQQSHYSHHSSHAHNAHAYADGEDKYEDEHRRHHDQHYGELDPETEREYKRRYAKEREVERRPTLGGSLLSTIGKIGGLLGGDRR</sequence>
<evidence type="ECO:0000313" key="3">
    <source>
        <dbReference type="Proteomes" id="UP000676310"/>
    </source>
</evidence>
<keyword evidence="3" id="KW-1185">Reference proteome</keyword>
<feature type="compositionally biased region" description="Low complexity" evidence="1">
    <location>
        <begin position="79"/>
        <end position="88"/>
    </location>
</feature>
<comment type="caution">
    <text evidence="2">The sequence shown here is derived from an EMBL/GenBank/DDBJ whole genome shotgun (WGS) entry which is preliminary data.</text>
</comment>
<feature type="compositionally biased region" description="Gly residues" evidence="1">
    <location>
        <begin position="217"/>
        <end position="227"/>
    </location>
</feature>
<dbReference type="EMBL" id="CAJRGZ010000030">
    <property type="protein sequence ID" value="CAG5185895.1"/>
    <property type="molecule type" value="Genomic_DNA"/>
</dbReference>
<accession>A0A8J2ING9</accession>
<evidence type="ECO:0000313" key="2">
    <source>
        <dbReference type="EMBL" id="CAG5185895.1"/>
    </source>
</evidence>
<dbReference type="AlphaFoldDB" id="A0A8J2ING9"/>
<evidence type="ECO:0000256" key="1">
    <source>
        <dbReference type="SAM" id="MobiDB-lite"/>
    </source>
</evidence>
<feature type="compositionally biased region" description="Low complexity" evidence="1">
    <location>
        <begin position="104"/>
        <end position="115"/>
    </location>
</feature>
<dbReference type="Proteomes" id="UP000676310">
    <property type="component" value="Unassembled WGS sequence"/>
</dbReference>
<name>A0A8J2ING9_9PLEO</name>